<evidence type="ECO:0000313" key="2">
    <source>
        <dbReference type="Proteomes" id="UP000813824"/>
    </source>
</evidence>
<sequence length="305" mass="34346">MEATSLGAPVGEHIFLDRIVFNHLIFESIFDNLTPLEFLRFARTCRLAQSVVQGFIKRTFQINRILSRFFDDPVAFRSLQARTGTLISGSVALQFLDRTFYPESDLDIYIPPQFDREVLLWLTKNGYQFVPTKDQPATLDEAIKLGRDLGFVSGMVDDPEGYSLRPIQAVYTFRKFSLSADGSKTRVQCIVAVSAPLEVVSFHSTCVMNVISYEKAYCIYPRATLHEHCSLNNELYSSPTRPEALQKYTTRGFKFCRSLRHIADIDLGFRVAGRYIGDSLCWTLSLNTDGVGSGCVIPGTHEPLA</sequence>
<proteinExistence type="predicted"/>
<accession>A0A8K0XM32</accession>
<protein>
    <recommendedName>
        <fullName evidence="3">F-box domain-containing protein</fullName>
    </recommendedName>
</protein>
<dbReference type="AlphaFoldDB" id="A0A8K0XM32"/>
<dbReference type="Proteomes" id="UP000813824">
    <property type="component" value="Unassembled WGS sequence"/>
</dbReference>
<dbReference type="OrthoDB" id="3041043at2759"/>
<reference evidence="1" key="1">
    <citation type="journal article" date="2021" name="New Phytol.">
        <title>Evolutionary innovations through gain and loss of genes in the ectomycorrhizal Boletales.</title>
        <authorList>
            <person name="Wu G."/>
            <person name="Miyauchi S."/>
            <person name="Morin E."/>
            <person name="Kuo A."/>
            <person name="Drula E."/>
            <person name="Varga T."/>
            <person name="Kohler A."/>
            <person name="Feng B."/>
            <person name="Cao Y."/>
            <person name="Lipzen A."/>
            <person name="Daum C."/>
            <person name="Hundley H."/>
            <person name="Pangilinan J."/>
            <person name="Johnson J."/>
            <person name="Barry K."/>
            <person name="LaButti K."/>
            <person name="Ng V."/>
            <person name="Ahrendt S."/>
            <person name="Min B."/>
            <person name="Choi I.G."/>
            <person name="Park H."/>
            <person name="Plett J.M."/>
            <person name="Magnuson J."/>
            <person name="Spatafora J.W."/>
            <person name="Nagy L.G."/>
            <person name="Henrissat B."/>
            <person name="Grigoriev I.V."/>
            <person name="Yang Z.L."/>
            <person name="Xu J."/>
            <person name="Martin F.M."/>
        </authorList>
    </citation>
    <scope>NUCLEOTIDE SEQUENCE</scope>
    <source>
        <strain evidence="1">KKN 215</strain>
    </source>
</reference>
<keyword evidence="2" id="KW-1185">Reference proteome</keyword>
<evidence type="ECO:0000313" key="1">
    <source>
        <dbReference type="EMBL" id="KAH8092522.1"/>
    </source>
</evidence>
<comment type="caution">
    <text evidence="1">The sequence shown here is derived from an EMBL/GenBank/DDBJ whole genome shotgun (WGS) entry which is preliminary data.</text>
</comment>
<name>A0A8K0XM32_9AGAR</name>
<gene>
    <name evidence="1" type="ORF">BXZ70DRAFT_898119</name>
</gene>
<evidence type="ECO:0008006" key="3">
    <source>
        <dbReference type="Google" id="ProtNLM"/>
    </source>
</evidence>
<dbReference type="EMBL" id="JAEVFJ010000032">
    <property type="protein sequence ID" value="KAH8092522.1"/>
    <property type="molecule type" value="Genomic_DNA"/>
</dbReference>
<organism evidence="1 2">
    <name type="scientific">Cristinia sonorae</name>
    <dbReference type="NCBI Taxonomy" id="1940300"/>
    <lineage>
        <taxon>Eukaryota</taxon>
        <taxon>Fungi</taxon>
        <taxon>Dikarya</taxon>
        <taxon>Basidiomycota</taxon>
        <taxon>Agaricomycotina</taxon>
        <taxon>Agaricomycetes</taxon>
        <taxon>Agaricomycetidae</taxon>
        <taxon>Agaricales</taxon>
        <taxon>Pleurotineae</taxon>
        <taxon>Stephanosporaceae</taxon>
        <taxon>Cristinia</taxon>
    </lineage>
</organism>